<dbReference type="SUPFAM" id="SSF52096">
    <property type="entry name" value="ClpP/crotonase"/>
    <property type="match status" value="1"/>
</dbReference>
<proteinExistence type="predicted"/>
<name>A0A3S4JS60_CHRVL</name>
<gene>
    <name evidence="1" type="ORF">NCTC9695_00017</name>
</gene>
<reference evidence="1 2" key="1">
    <citation type="submission" date="2018-12" db="EMBL/GenBank/DDBJ databases">
        <authorList>
            <consortium name="Pathogen Informatics"/>
        </authorList>
    </citation>
    <scope>NUCLEOTIDE SEQUENCE [LARGE SCALE GENOMIC DNA]</scope>
    <source>
        <strain evidence="1 2">NCTC9695</strain>
    </source>
</reference>
<sequence length="34" mass="3283">MPCAGIVTGIGIVSGHAVAVFANDASVKAAPTTR</sequence>
<dbReference type="InterPro" id="IPR029045">
    <property type="entry name" value="ClpP/crotonase-like_dom_sf"/>
</dbReference>
<evidence type="ECO:0000313" key="2">
    <source>
        <dbReference type="Proteomes" id="UP000275777"/>
    </source>
</evidence>
<dbReference type="Proteomes" id="UP000275777">
    <property type="component" value="Chromosome"/>
</dbReference>
<evidence type="ECO:0000313" key="1">
    <source>
        <dbReference type="EMBL" id="VEB39634.1"/>
    </source>
</evidence>
<protein>
    <submittedName>
        <fullName evidence="1">Uncharacterized protein</fullName>
    </submittedName>
</protein>
<accession>A0A3S4JS60</accession>
<dbReference type="Gene3D" id="3.90.226.10">
    <property type="entry name" value="2-enoyl-CoA Hydratase, Chain A, domain 1"/>
    <property type="match status" value="1"/>
</dbReference>
<organism evidence="1 2">
    <name type="scientific">Chromobacterium violaceum</name>
    <dbReference type="NCBI Taxonomy" id="536"/>
    <lineage>
        <taxon>Bacteria</taxon>
        <taxon>Pseudomonadati</taxon>
        <taxon>Pseudomonadota</taxon>
        <taxon>Betaproteobacteria</taxon>
        <taxon>Neisseriales</taxon>
        <taxon>Chromobacteriaceae</taxon>
        <taxon>Chromobacterium</taxon>
    </lineage>
</organism>
<dbReference type="EMBL" id="LR134182">
    <property type="protein sequence ID" value="VEB39634.1"/>
    <property type="molecule type" value="Genomic_DNA"/>
</dbReference>
<dbReference type="AlphaFoldDB" id="A0A3S4JS60"/>